<feature type="compositionally biased region" description="Polar residues" evidence="6">
    <location>
        <begin position="38"/>
        <end position="47"/>
    </location>
</feature>
<dbReference type="GO" id="GO:0005737">
    <property type="term" value="C:cytoplasm"/>
    <property type="evidence" value="ECO:0007669"/>
    <property type="project" value="UniProtKB-SubCell"/>
</dbReference>
<protein>
    <submittedName>
        <fullName evidence="7">Uncharacterized protein</fullName>
    </submittedName>
</protein>
<feature type="region of interest" description="Disordered" evidence="6">
    <location>
        <begin position="28"/>
        <end position="52"/>
    </location>
</feature>
<evidence type="ECO:0000313" key="8">
    <source>
        <dbReference type="Proteomes" id="UP000261620"/>
    </source>
</evidence>
<evidence type="ECO:0000313" key="7">
    <source>
        <dbReference type="Ensembl" id="ENSMMOP00000027917.1"/>
    </source>
</evidence>
<dbReference type="GO" id="GO:0005901">
    <property type="term" value="C:caveola"/>
    <property type="evidence" value="ECO:0007669"/>
    <property type="project" value="UniProtKB-SubCell"/>
</dbReference>
<evidence type="ECO:0000256" key="1">
    <source>
        <dbReference type="ARBA" id="ARBA00004345"/>
    </source>
</evidence>
<evidence type="ECO:0000256" key="6">
    <source>
        <dbReference type="SAM" id="MobiDB-lite"/>
    </source>
</evidence>
<evidence type="ECO:0000256" key="3">
    <source>
        <dbReference type="ARBA" id="ARBA00008836"/>
    </source>
</evidence>
<comment type="similarity">
    <text evidence="3">Belongs to the CAVIN family.</text>
</comment>
<keyword evidence="8" id="KW-1185">Reference proteome</keyword>
<evidence type="ECO:0000256" key="4">
    <source>
        <dbReference type="ARBA" id="ARBA00022490"/>
    </source>
</evidence>
<name>A0A3Q4BZ83_MOLML</name>
<dbReference type="PANTHER" id="PTHR15240:SF1">
    <property type="entry name" value="CAVEOLAE-ASSOCIATED PROTEIN 2"/>
    <property type="match status" value="1"/>
</dbReference>
<organism evidence="7 8">
    <name type="scientific">Mola mola</name>
    <name type="common">Ocean sunfish</name>
    <name type="synonym">Tetraodon mola</name>
    <dbReference type="NCBI Taxonomy" id="94237"/>
    <lineage>
        <taxon>Eukaryota</taxon>
        <taxon>Metazoa</taxon>
        <taxon>Chordata</taxon>
        <taxon>Craniata</taxon>
        <taxon>Vertebrata</taxon>
        <taxon>Euteleostomi</taxon>
        <taxon>Actinopterygii</taxon>
        <taxon>Neopterygii</taxon>
        <taxon>Teleostei</taxon>
        <taxon>Neoteleostei</taxon>
        <taxon>Acanthomorphata</taxon>
        <taxon>Eupercaria</taxon>
        <taxon>Tetraodontiformes</taxon>
        <taxon>Molidae</taxon>
        <taxon>Mola</taxon>
    </lineage>
</organism>
<dbReference type="AlphaFoldDB" id="A0A3Q4BZ83"/>
<comment type="subcellular location">
    <subcellularLocation>
        <location evidence="2">Cytoplasm</location>
    </subcellularLocation>
    <subcellularLocation>
        <location evidence="1">Membrane</location>
        <location evidence="1">Caveola</location>
    </subcellularLocation>
</comment>
<proteinExistence type="inferred from homology"/>
<evidence type="ECO:0000256" key="5">
    <source>
        <dbReference type="ARBA" id="ARBA00023136"/>
    </source>
</evidence>
<dbReference type="PANTHER" id="PTHR15240">
    <property type="entry name" value="CAVIN"/>
    <property type="match status" value="1"/>
</dbReference>
<keyword evidence="4" id="KW-0963">Cytoplasm</keyword>
<dbReference type="InterPro" id="IPR026752">
    <property type="entry name" value="Cavin_fam"/>
</dbReference>
<reference evidence="7" key="1">
    <citation type="submission" date="2025-08" db="UniProtKB">
        <authorList>
            <consortium name="Ensembl"/>
        </authorList>
    </citation>
    <scope>IDENTIFICATION</scope>
</reference>
<dbReference type="Ensembl" id="ENSMMOT00000028392.1">
    <property type="protein sequence ID" value="ENSMMOP00000027917.1"/>
    <property type="gene ID" value="ENSMMOG00000021106.1"/>
</dbReference>
<reference evidence="7" key="2">
    <citation type="submission" date="2025-09" db="UniProtKB">
        <authorList>
            <consortium name="Ensembl"/>
        </authorList>
    </citation>
    <scope>IDENTIFICATION</scope>
</reference>
<dbReference type="GO" id="GO:0005080">
    <property type="term" value="F:protein kinase C binding"/>
    <property type="evidence" value="ECO:0007669"/>
    <property type="project" value="TreeGrafter"/>
</dbReference>
<dbReference type="Proteomes" id="UP000261620">
    <property type="component" value="Unplaced"/>
</dbReference>
<keyword evidence="5" id="KW-0472">Membrane</keyword>
<accession>A0A3Q4BZ83</accession>
<feature type="region of interest" description="Disordered" evidence="6">
    <location>
        <begin position="179"/>
        <end position="198"/>
    </location>
</feature>
<evidence type="ECO:0000256" key="2">
    <source>
        <dbReference type="ARBA" id="ARBA00004496"/>
    </source>
</evidence>
<dbReference type="Pfam" id="PF15237">
    <property type="entry name" value="PTRF_SDPR"/>
    <property type="match status" value="1"/>
</dbReference>
<sequence>YYSIKPRRLHICLTYLRRESQDLLVPPQDQDQMDQQEENQASPSSTLAGFIPETMSQGPVNAITVLTLLDKLVNMLDTVQENQNKMEVHQVEMEGVVRGIQADMTKLSKSHSHTSNTVSKLLDKSRKLSVTMKEVRDKMEHQGVKVKRLEANHAHLISQNNFKVLIFQVSGRVRVQHHENSAAEMSVRSAHSSRSDRS</sequence>